<keyword evidence="2" id="KW-1003">Cell membrane</keyword>
<evidence type="ECO:0000313" key="5">
    <source>
        <dbReference type="Proteomes" id="UP000823910"/>
    </source>
</evidence>
<feature type="transmembrane region" description="Helical" evidence="3">
    <location>
        <begin position="12"/>
        <end position="28"/>
    </location>
</feature>
<keyword evidence="3" id="KW-1133">Transmembrane helix</keyword>
<accession>A0A9D2SGN4</accession>
<comment type="similarity">
    <text evidence="1 2">Belongs to the BioY family.</text>
</comment>
<dbReference type="PIRSF" id="PIRSF016661">
    <property type="entry name" value="BioY"/>
    <property type="match status" value="1"/>
</dbReference>
<comment type="caution">
    <text evidence="4">The sequence shown here is derived from an EMBL/GenBank/DDBJ whole genome shotgun (WGS) entry which is preliminary data.</text>
</comment>
<keyword evidence="3" id="KW-0812">Transmembrane</keyword>
<evidence type="ECO:0000256" key="1">
    <source>
        <dbReference type="ARBA" id="ARBA00010692"/>
    </source>
</evidence>
<comment type="subcellular location">
    <subcellularLocation>
        <location evidence="2">Cell membrane</location>
        <topology evidence="2">Multi-pass membrane protein</topology>
    </subcellularLocation>
</comment>
<protein>
    <recommendedName>
        <fullName evidence="2">Biotin transporter</fullName>
    </recommendedName>
</protein>
<evidence type="ECO:0000313" key="4">
    <source>
        <dbReference type="EMBL" id="HJC05841.1"/>
    </source>
</evidence>
<feature type="transmembrane region" description="Helical" evidence="3">
    <location>
        <begin position="112"/>
        <end position="131"/>
    </location>
</feature>
<sequence>MKSHYTVQDLTKMALLTALISVSAYINIPLPFSPVTITAQTLVVNMIALLLTPRQAGFCILVYSLLGLVGLPVFSGGVGGPGKLFGPSGGYIFSWLPAVMLMSALKGRNYHFIRYCAVTIFVGMPVIYSIGTVYMKYFTGMNWMAALSAAVIPFIPLDLFKCIAAVLIARPVQVSLVRSGGISRAK</sequence>
<evidence type="ECO:0000256" key="3">
    <source>
        <dbReference type="SAM" id="Phobius"/>
    </source>
</evidence>
<organism evidence="4 5">
    <name type="scientific">Candidatus Enterocloster excrementipullorum</name>
    <dbReference type="NCBI Taxonomy" id="2838559"/>
    <lineage>
        <taxon>Bacteria</taxon>
        <taxon>Bacillati</taxon>
        <taxon>Bacillota</taxon>
        <taxon>Clostridia</taxon>
        <taxon>Lachnospirales</taxon>
        <taxon>Lachnospiraceae</taxon>
        <taxon>Enterocloster</taxon>
    </lineage>
</organism>
<dbReference type="AlphaFoldDB" id="A0A9D2SGN4"/>
<dbReference type="PANTHER" id="PTHR34295:SF1">
    <property type="entry name" value="BIOTIN TRANSPORTER BIOY"/>
    <property type="match status" value="1"/>
</dbReference>
<dbReference type="Proteomes" id="UP000823910">
    <property type="component" value="Unassembled WGS sequence"/>
</dbReference>
<feature type="transmembrane region" description="Helical" evidence="3">
    <location>
        <begin position="58"/>
        <end position="78"/>
    </location>
</feature>
<reference evidence="4" key="1">
    <citation type="journal article" date="2021" name="PeerJ">
        <title>Extensive microbial diversity within the chicken gut microbiome revealed by metagenomics and culture.</title>
        <authorList>
            <person name="Gilroy R."/>
            <person name="Ravi A."/>
            <person name="Getino M."/>
            <person name="Pursley I."/>
            <person name="Horton D.L."/>
            <person name="Alikhan N.F."/>
            <person name="Baker D."/>
            <person name="Gharbi K."/>
            <person name="Hall N."/>
            <person name="Watson M."/>
            <person name="Adriaenssens E.M."/>
            <person name="Foster-Nyarko E."/>
            <person name="Jarju S."/>
            <person name="Secka A."/>
            <person name="Antonio M."/>
            <person name="Oren A."/>
            <person name="Chaudhuri R.R."/>
            <person name="La Ragione R."/>
            <person name="Hildebrand F."/>
            <person name="Pallen M.J."/>
        </authorList>
    </citation>
    <scope>NUCLEOTIDE SEQUENCE</scope>
    <source>
        <strain evidence="4">CHK180-15479</strain>
    </source>
</reference>
<gene>
    <name evidence="4" type="ORF">H9704_06770</name>
</gene>
<dbReference type="GO" id="GO:0005886">
    <property type="term" value="C:plasma membrane"/>
    <property type="evidence" value="ECO:0007669"/>
    <property type="project" value="UniProtKB-SubCell"/>
</dbReference>
<feature type="transmembrane region" description="Helical" evidence="3">
    <location>
        <begin position="143"/>
        <end position="169"/>
    </location>
</feature>
<feature type="transmembrane region" description="Helical" evidence="3">
    <location>
        <begin position="84"/>
        <end position="105"/>
    </location>
</feature>
<evidence type="ECO:0000256" key="2">
    <source>
        <dbReference type="PIRNR" id="PIRNR016661"/>
    </source>
</evidence>
<proteinExistence type="inferred from homology"/>
<dbReference type="PANTHER" id="PTHR34295">
    <property type="entry name" value="BIOTIN TRANSPORTER BIOY"/>
    <property type="match status" value="1"/>
</dbReference>
<keyword evidence="2" id="KW-0813">Transport</keyword>
<reference evidence="4" key="2">
    <citation type="submission" date="2021-04" db="EMBL/GenBank/DDBJ databases">
        <authorList>
            <person name="Gilroy R."/>
        </authorList>
    </citation>
    <scope>NUCLEOTIDE SEQUENCE</scope>
    <source>
        <strain evidence="4">CHK180-15479</strain>
    </source>
</reference>
<name>A0A9D2SGN4_9FIRM</name>
<dbReference type="GO" id="GO:0015225">
    <property type="term" value="F:biotin transmembrane transporter activity"/>
    <property type="evidence" value="ECO:0007669"/>
    <property type="project" value="UniProtKB-UniRule"/>
</dbReference>
<dbReference type="Pfam" id="PF02632">
    <property type="entry name" value="BioY"/>
    <property type="match status" value="1"/>
</dbReference>
<keyword evidence="2 3" id="KW-0472">Membrane</keyword>
<dbReference type="EMBL" id="DWWT01000028">
    <property type="protein sequence ID" value="HJC05841.1"/>
    <property type="molecule type" value="Genomic_DNA"/>
</dbReference>
<dbReference type="Gene3D" id="1.10.1760.20">
    <property type="match status" value="1"/>
</dbReference>
<dbReference type="InterPro" id="IPR003784">
    <property type="entry name" value="BioY"/>
</dbReference>